<accession>A0ABQ8IW27</accession>
<gene>
    <name evidence="1" type="ORF">DERP_008695</name>
</gene>
<dbReference type="Proteomes" id="UP000887458">
    <property type="component" value="Unassembled WGS sequence"/>
</dbReference>
<evidence type="ECO:0000313" key="2">
    <source>
        <dbReference type="Proteomes" id="UP000887458"/>
    </source>
</evidence>
<name>A0ABQ8IW27_DERPT</name>
<reference evidence="1 2" key="2">
    <citation type="journal article" date="2022" name="Mol. Biol. Evol.">
        <title>Comparative Genomics Reveals Insights into the Divergent Evolution of Astigmatic Mites and Household Pest Adaptations.</title>
        <authorList>
            <person name="Xiong Q."/>
            <person name="Wan A.T."/>
            <person name="Liu X."/>
            <person name="Fung C.S."/>
            <person name="Xiao X."/>
            <person name="Malainual N."/>
            <person name="Hou J."/>
            <person name="Wang L."/>
            <person name="Wang M."/>
            <person name="Yang K.Y."/>
            <person name="Cui Y."/>
            <person name="Leung E.L."/>
            <person name="Nong W."/>
            <person name="Shin S.K."/>
            <person name="Au S.W."/>
            <person name="Jeong K.Y."/>
            <person name="Chew F.T."/>
            <person name="Hui J.H."/>
            <person name="Leung T.F."/>
            <person name="Tungtrongchitr A."/>
            <person name="Zhong N."/>
            <person name="Liu Z."/>
            <person name="Tsui S.K."/>
        </authorList>
    </citation>
    <scope>NUCLEOTIDE SEQUENCE [LARGE SCALE GENOMIC DNA]</scope>
    <source>
        <strain evidence="1">Derp</strain>
    </source>
</reference>
<comment type="caution">
    <text evidence="1">The sequence shown here is derived from an EMBL/GenBank/DDBJ whole genome shotgun (WGS) entry which is preliminary data.</text>
</comment>
<reference evidence="1 2" key="1">
    <citation type="journal article" date="2018" name="J. Allergy Clin. Immunol.">
        <title>High-quality assembly of Dermatophagoides pteronyssinus genome and transcriptome reveals a wide range of novel allergens.</title>
        <authorList>
            <person name="Liu X.Y."/>
            <person name="Yang K.Y."/>
            <person name="Wang M.Q."/>
            <person name="Kwok J.S."/>
            <person name="Zeng X."/>
            <person name="Yang Z."/>
            <person name="Xiao X.J."/>
            <person name="Lau C.P."/>
            <person name="Li Y."/>
            <person name="Huang Z.M."/>
            <person name="Ba J.G."/>
            <person name="Yim A.K."/>
            <person name="Ouyang C.Y."/>
            <person name="Ngai S.M."/>
            <person name="Chan T.F."/>
            <person name="Leung E.L."/>
            <person name="Liu L."/>
            <person name="Liu Z.G."/>
            <person name="Tsui S.K."/>
        </authorList>
    </citation>
    <scope>NUCLEOTIDE SEQUENCE [LARGE SCALE GENOMIC DNA]</scope>
    <source>
        <strain evidence="1">Derp</strain>
    </source>
</reference>
<sequence>MTRMFPHLHQASDLINIHHQPPLALFKFLHLHLAEQNSKEPSTKQAHSITSPPVVNFLDDANALLN</sequence>
<protein>
    <submittedName>
        <fullName evidence="1">Uncharacterized protein</fullName>
    </submittedName>
</protein>
<organism evidence="1 2">
    <name type="scientific">Dermatophagoides pteronyssinus</name>
    <name type="common">European house dust mite</name>
    <dbReference type="NCBI Taxonomy" id="6956"/>
    <lineage>
        <taxon>Eukaryota</taxon>
        <taxon>Metazoa</taxon>
        <taxon>Ecdysozoa</taxon>
        <taxon>Arthropoda</taxon>
        <taxon>Chelicerata</taxon>
        <taxon>Arachnida</taxon>
        <taxon>Acari</taxon>
        <taxon>Acariformes</taxon>
        <taxon>Sarcoptiformes</taxon>
        <taxon>Astigmata</taxon>
        <taxon>Psoroptidia</taxon>
        <taxon>Analgoidea</taxon>
        <taxon>Pyroglyphidae</taxon>
        <taxon>Dermatophagoidinae</taxon>
        <taxon>Dermatophagoides</taxon>
    </lineage>
</organism>
<proteinExistence type="predicted"/>
<dbReference type="EMBL" id="NJHN03000107">
    <property type="protein sequence ID" value="KAH9414500.1"/>
    <property type="molecule type" value="Genomic_DNA"/>
</dbReference>
<evidence type="ECO:0000313" key="1">
    <source>
        <dbReference type="EMBL" id="KAH9414500.1"/>
    </source>
</evidence>
<keyword evidence="2" id="KW-1185">Reference proteome</keyword>